<feature type="domain" description="Acyl-CoA dehydrogenase C-terminal" evidence="2">
    <location>
        <begin position="216"/>
        <end position="331"/>
    </location>
</feature>
<dbReference type="AlphaFoldDB" id="A0A132PKE3"/>
<keyword evidence="1" id="KW-0560">Oxidoreductase</keyword>
<sequence>MRDRRATIMEDRVVTDKGVRMTEPRAARDAQAAGFLSAMGEPIAAVRDSPDLRILQPSGFGGGSGTVEQFIAAVVRLAREDGQAAWTAAAVNAAAFEIGGAPEPAGADVWGHARQALVTSAYRGAGRLTGADRVLSGRWPSVPAARWADWFVLPADDAGSACRVLVARRDVDIAPVAGPASAWAEVTVTGVAVAPHHVLESRSGASISAQVLLSAGMAAAVAGAADGAWCAHVAQMKERLATSHGGAEVADQAPSTVHVAHTACDIDAAILQITDAAHHADDLAAAVRAHRQAVARAREAADTLMSAGRRHALDAADPVCRLWGDVHAGARLAISLFDCLDRQ</sequence>
<name>A0A132PKE3_9MYCO</name>
<proteinExistence type="predicted"/>
<dbReference type="Proteomes" id="UP000070612">
    <property type="component" value="Unassembled WGS sequence"/>
</dbReference>
<evidence type="ECO:0000313" key="3">
    <source>
        <dbReference type="EMBL" id="KWX22805.1"/>
    </source>
</evidence>
<dbReference type="GO" id="GO:0016627">
    <property type="term" value="F:oxidoreductase activity, acting on the CH-CH group of donors"/>
    <property type="evidence" value="ECO:0007669"/>
    <property type="project" value="InterPro"/>
</dbReference>
<dbReference type="InterPro" id="IPR013107">
    <property type="entry name" value="Acyl-CoA_DH_C"/>
</dbReference>
<evidence type="ECO:0000313" key="4">
    <source>
        <dbReference type="Proteomes" id="UP000070612"/>
    </source>
</evidence>
<dbReference type="InterPro" id="IPR037069">
    <property type="entry name" value="AcylCoA_DH/ox_N_sf"/>
</dbReference>
<dbReference type="InterPro" id="IPR009100">
    <property type="entry name" value="AcylCoA_DH/oxidase_NM_dom_sf"/>
</dbReference>
<dbReference type="PIRSF" id="PIRSF016578">
    <property type="entry name" value="HsaA"/>
    <property type="match status" value="1"/>
</dbReference>
<evidence type="ECO:0000256" key="1">
    <source>
        <dbReference type="ARBA" id="ARBA00023002"/>
    </source>
</evidence>
<dbReference type="EMBL" id="LGTW01000011">
    <property type="protein sequence ID" value="KWX22805.1"/>
    <property type="molecule type" value="Genomic_DNA"/>
</dbReference>
<keyword evidence="4" id="KW-1185">Reference proteome</keyword>
<protein>
    <recommendedName>
        <fullName evidence="2">Acyl-CoA dehydrogenase C-terminal domain-containing protein</fullName>
    </recommendedName>
</protein>
<comment type="caution">
    <text evidence="3">The sequence shown here is derived from an EMBL/GenBank/DDBJ whole genome shotgun (WGS) entry which is preliminary data.</text>
</comment>
<evidence type="ECO:0000259" key="2">
    <source>
        <dbReference type="Pfam" id="PF08028"/>
    </source>
</evidence>
<dbReference type="Gene3D" id="1.10.540.10">
    <property type="entry name" value="Acyl-CoA dehydrogenase/oxidase, N-terminal domain"/>
    <property type="match status" value="1"/>
</dbReference>
<organism evidence="3 4">
    <name type="scientific">Mycolicibacterium wolinskyi</name>
    <dbReference type="NCBI Taxonomy" id="59750"/>
    <lineage>
        <taxon>Bacteria</taxon>
        <taxon>Bacillati</taxon>
        <taxon>Actinomycetota</taxon>
        <taxon>Actinomycetes</taxon>
        <taxon>Mycobacteriales</taxon>
        <taxon>Mycobacteriaceae</taxon>
        <taxon>Mycolicibacterium</taxon>
    </lineage>
</organism>
<dbReference type="SUPFAM" id="SSF56645">
    <property type="entry name" value="Acyl-CoA dehydrogenase NM domain-like"/>
    <property type="match status" value="1"/>
</dbReference>
<dbReference type="GO" id="GO:0050660">
    <property type="term" value="F:flavin adenine dinucleotide binding"/>
    <property type="evidence" value="ECO:0007669"/>
    <property type="project" value="InterPro"/>
</dbReference>
<gene>
    <name evidence="3" type="ORF">AFM11_17825</name>
</gene>
<reference evidence="3 4" key="1">
    <citation type="submission" date="2015-07" db="EMBL/GenBank/DDBJ databases">
        <title>A draft genome sequence of Mycobacterium wolinskyi.</title>
        <authorList>
            <person name="de Man T.J."/>
            <person name="Perry K.A."/>
            <person name="Coulliette A.D."/>
            <person name="Jensen B."/>
            <person name="Toney N.C."/>
            <person name="Limbago B.M."/>
            <person name="Noble-Wang J."/>
        </authorList>
    </citation>
    <scope>NUCLEOTIDE SEQUENCE [LARGE SCALE GENOMIC DNA]</scope>
    <source>
        <strain evidence="3 4">CDC_01</strain>
    </source>
</reference>
<accession>A0A132PKE3</accession>
<dbReference type="Pfam" id="PF08028">
    <property type="entry name" value="Acyl-CoA_dh_2"/>
    <property type="match status" value="1"/>
</dbReference>
<dbReference type="Gene3D" id="1.20.140.10">
    <property type="entry name" value="Butyryl-CoA Dehydrogenase, subunit A, domain 3"/>
    <property type="match status" value="1"/>
</dbReference>